<feature type="transmembrane region" description="Helical" evidence="16">
    <location>
        <begin position="315"/>
        <end position="332"/>
    </location>
</feature>
<organism evidence="20 21">
    <name type="scientific">Bos mutus</name>
    <name type="common">wild yak</name>
    <dbReference type="NCBI Taxonomy" id="72004"/>
    <lineage>
        <taxon>Eukaryota</taxon>
        <taxon>Metazoa</taxon>
        <taxon>Chordata</taxon>
        <taxon>Craniata</taxon>
        <taxon>Vertebrata</taxon>
        <taxon>Euteleostomi</taxon>
        <taxon>Mammalia</taxon>
        <taxon>Eutheria</taxon>
        <taxon>Laurasiatheria</taxon>
        <taxon>Artiodactyla</taxon>
        <taxon>Ruminantia</taxon>
        <taxon>Pecora</taxon>
        <taxon>Bovidae</taxon>
        <taxon>Bovinae</taxon>
        <taxon>Bos</taxon>
    </lineage>
</organism>
<evidence type="ECO:0000256" key="5">
    <source>
        <dbReference type="ARBA" id="ARBA00022729"/>
    </source>
</evidence>
<sequence>MKNSLNTRKDVCVELKKALLKRPKVGTEAKPVHRKDFISGSDATQSCLGAVAAHHRPGSGLVESQGLGPGSRRDRAPHMDSPGDPEGPRPPGGDGPPGGAVETSRRLSREQIFVLISAASINLGSMMCYSILGPFFPKEAEKKGASNTVIGTIFGCYALFDFLASLVFGKYLVHIGAKFMFVAGMFVSGAVTVLFGLLDQVPEGPVFIAMCFLLRITDAISFEAAITASSSIVAKAFPNNVATVLGSLETFSGLGLVLGPPLGGFLYQSFGYEVPFIFLGCIVLLMVPLNMCILPNYESDKGKHSFWKLITLPKVAFLSIVITSFSSCFGFLDPTLSLFVLEKFNLPAGYVGLVFLGLALSYAISSPLVGLLSDKMPHLRKWLLVFGNLTLAGCYMLLGPAPFLHIKSQLWLLVLILVINDYPWFGLIYLPYAIPLFHESFPFNHEYTLVSFCSENGFEEGLSTLGLVSGLFGAMWSVGAFVGPTLGGFLYEKIGFEWAAALQGLWALTSGLAMGLFYLLEHLRRRRRSELQNILGTEEERTALLSDESPLHSCAVRKGPGPEHPGSIPVLFFQGRRLEENTELLLLRAAVKDAAECLQFPILPHVTQDCRPITVSALLTVGEKFKVNAKIPGCLAREVFVPTPQTPLSIRAVATKRKTSRKFGDTEIRKTDKTVSVPTLQKTQDTLAMITSSLQTSVAVFALIILHVSTLDTFKAAVYEHAVILPNDTETPVSPDEALFLMNKNIDILEKAIKQAAEQQGAQIIVTPEDALYGWKFTRETIFPYLENIPDPQVNWIPCQEPHRFGHTPVQARLSCLAKNNSIYVVANMGDKKPCNSHNTTCPSNGHYQYNTNVVYDAKGKLVARYHKYHLYREIQFDVPEKPELVTFNTTFGKFGIFTCFDILFHDPAVTLVKDSHVDTILFPTAWMNVLPFMTAIEFHSAWAMGMRVNLLAANTHNVSLKMTGSGIYAPHSPKVYHHDMETESGKILFAEVDSHPRNSSTYPPAMNWSAYATSITPFPGPKNSFRGFISRDEFNFTKLSESAGNLTVCQKELCCHLSYRMLAKEGDEVYVLGAFAGLHGRRRREYWQVCTMLKCRSTDLTTCGQPVETALTRFEMFSLSGTFGTEYVFPEVLLTKIKLAPEKFEVLEDGRLVNKNGLSEPVLTVSLFGRWYTKDAHSISGGTSNSATAYLMIPTLLMIITLRDAVCMLLKCQTPDLETCGEPVGSAFTKFEDSLSGTFGTSYVFPQIILSGSQLAPEGHCEQLLDFSMIMSQLLNYVAVLFFCVSRASSLDTFIAAVYEHAVILPNVTLVPVSPEEALAVMNRNLDLLEGAVTSASKQGAHIIVTPEDGIYGFNFTRESIYPYLEDIPDPQVNWIPCNNPDRFPPIIFCLSQQNLFLNEDQFNAPKEPEVVTFNTTFGKFGIFTCFDILFHDPAVTLVRDSRVDTILFPTAWMNVLPHLSAIEFHSAWAMGMRVNFLASNLHYPLKKMTGSGIYAPDSPRAFHYDMKTEEGKLLLAQLDSHPHPTPVVNWTSYASGVEAHSVGNQEFTGIIFFDEFTFLELKEIGGNYTVCQRDLCCHLSYKMSEKRSDEVYALGAFDGLHTVEGSYYLQICTLLKCKTTDLHTCGDSVETASTRFEMFALSGTFGTQYVFPEVLLSEIQLAPGEFQVSSDGRLFSLKPTSGPVLTVTLFGRLYEKDSAPNTLSDLTTQALRKLLNCSEYGSGSCPENERPVGVRAAMYSFMSGAIFITVFGNLAMIVSISYFKQLHTPTNFLILSMAVTDFLLGFTIMPYSMIRSVENCWYFGLTFCKIHYSFDLMLSITSIFHLCSVAIDRFYAICYPLQYSIKMTIPAIKQLLILCWSVPGTFAFGVVFSEAYADGIQGYDILVACSSSCPVMFNKLWGTTLFMAGFFAPGSVMVGIYGKIFASLIRGILKHRPLKIIEYLNQQEEHFQLCKGKRGTVFMQKTHSTHKTKTMNSLDLWNPSEVQFCFALVNNSCPRNTRSGLSACALYVVMISAIVMTMLGNLVVIISIAHFKQLHSPTNFLILSMATTDFLLSCVVMPFSMIRSIESCWYFGDLFCKVHSCCDIMLCTTSIFHLCFISVDRYYAVCDPLHYVTKITISLVGVFLLISWSIPIFFAFGLVFSELNIIGAEDFVAATDCTGAKLNREEMKEQVEASTVVTIISYLNGGLL</sequence>
<dbReference type="PROSITE" id="PS00237">
    <property type="entry name" value="G_PROTEIN_RECEP_F1_1"/>
    <property type="match status" value="1"/>
</dbReference>
<protein>
    <recommendedName>
        <fullName evidence="22">CN hydrolase domain-containing protein</fullName>
    </recommendedName>
</protein>
<dbReference type="GO" id="GO:0098552">
    <property type="term" value="C:side of membrane"/>
    <property type="evidence" value="ECO:0007669"/>
    <property type="project" value="UniProtKB-KW"/>
</dbReference>
<evidence type="ECO:0008006" key="22">
    <source>
        <dbReference type="Google" id="ProtNLM"/>
    </source>
</evidence>
<keyword evidence="13 14" id="KW-0807">Transducer</keyword>
<accession>A0A6B0S208</accession>
<dbReference type="FunFam" id="3.60.110.10:FF:000001">
    <property type="entry name" value="biotinidase isoform X1"/>
    <property type="match status" value="1"/>
</dbReference>
<dbReference type="InterPro" id="IPR043957">
    <property type="entry name" value="Vanin_C"/>
</dbReference>
<feature type="transmembrane region" description="Helical" evidence="16">
    <location>
        <begin position="2046"/>
        <end position="2068"/>
    </location>
</feature>
<dbReference type="GO" id="GO:0022857">
    <property type="term" value="F:transmembrane transporter activity"/>
    <property type="evidence" value="ECO:0007669"/>
    <property type="project" value="InterPro"/>
</dbReference>
<evidence type="ECO:0000256" key="7">
    <source>
        <dbReference type="ARBA" id="ARBA00022989"/>
    </source>
</evidence>
<feature type="transmembrane region" description="Helical" evidence="16">
    <location>
        <begin position="148"/>
        <end position="167"/>
    </location>
</feature>
<evidence type="ECO:0000256" key="11">
    <source>
        <dbReference type="ARBA" id="ARBA00023170"/>
    </source>
</evidence>
<gene>
    <name evidence="20" type="ORF">E5288_WYG003308</name>
</gene>
<keyword evidence="10" id="KW-1015">Disulfide bond</keyword>
<feature type="domain" description="G-protein coupled receptors family 1 profile" evidence="17">
    <location>
        <begin position="1754"/>
        <end position="1932"/>
    </location>
</feature>
<dbReference type="Pfam" id="PF19018">
    <property type="entry name" value="Vanin_C"/>
    <property type="match status" value="3"/>
</dbReference>
<evidence type="ECO:0000256" key="9">
    <source>
        <dbReference type="ARBA" id="ARBA00023136"/>
    </source>
</evidence>
<evidence type="ECO:0000259" key="19">
    <source>
        <dbReference type="PROSITE" id="PS50850"/>
    </source>
</evidence>
<keyword evidence="3" id="KW-1003">Cell membrane</keyword>
<dbReference type="SUPFAM" id="SSF81321">
    <property type="entry name" value="Family A G protein-coupled receptor-like"/>
    <property type="match status" value="2"/>
</dbReference>
<evidence type="ECO:0000313" key="20">
    <source>
        <dbReference type="EMBL" id="MXQ95491.1"/>
    </source>
</evidence>
<dbReference type="InterPro" id="IPR011701">
    <property type="entry name" value="MFS"/>
</dbReference>
<feature type="domain" description="G-protein coupled receptors family 1 profile" evidence="17">
    <location>
        <begin position="2026"/>
        <end position="2194"/>
    </location>
</feature>
<dbReference type="CDD" id="cd07567">
    <property type="entry name" value="biotinidase_like"/>
    <property type="match status" value="1"/>
</dbReference>
<dbReference type="Pfam" id="PF07690">
    <property type="entry name" value="MFS_1"/>
    <property type="match status" value="2"/>
</dbReference>
<evidence type="ECO:0000256" key="12">
    <source>
        <dbReference type="ARBA" id="ARBA00023180"/>
    </source>
</evidence>
<feature type="domain" description="Major facilitator superfamily (MFS) profile" evidence="19">
    <location>
        <begin position="114"/>
        <end position="527"/>
    </location>
</feature>
<keyword evidence="6" id="KW-0378">Hydrolase</keyword>
<dbReference type="PROSITE" id="PS50850">
    <property type="entry name" value="MFS"/>
    <property type="match status" value="1"/>
</dbReference>
<evidence type="ECO:0000256" key="1">
    <source>
        <dbReference type="ARBA" id="ARBA00004651"/>
    </source>
</evidence>
<feature type="transmembrane region" description="Helical" evidence="16">
    <location>
        <begin position="383"/>
        <end position="404"/>
    </location>
</feature>
<feature type="transmembrane region" description="Helical" evidence="16">
    <location>
        <begin position="2125"/>
        <end position="2146"/>
    </location>
</feature>
<dbReference type="SUPFAM" id="SSF56317">
    <property type="entry name" value="Carbon-nitrogen hydrolase"/>
    <property type="match status" value="2"/>
</dbReference>
<comment type="similarity">
    <text evidence="2">Belongs to the carbon-nitrogen hydrolase superfamily. BTD/VNN family.</text>
</comment>
<dbReference type="Pfam" id="PF00795">
    <property type="entry name" value="CN_hydrolase"/>
    <property type="match status" value="1"/>
</dbReference>
<dbReference type="InterPro" id="IPR036526">
    <property type="entry name" value="C-N_Hydrolase_sf"/>
</dbReference>
<feature type="transmembrane region" description="Helical" evidence="16">
    <location>
        <begin position="498"/>
        <end position="520"/>
    </location>
</feature>
<feature type="transmembrane region" description="Helical" evidence="16">
    <location>
        <begin position="179"/>
        <end position="198"/>
    </location>
</feature>
<evidence type="ECO:0000256" key="14">
    <source>
        <dbReference type="RuleBase" id="RU000688"/>
    </source>
</evidence>
<evidence type="ECO:0000256" key="3">
    <source>
        <dbReference type="ARBA" id="ARBA00022475"/>
    </source>
</evidence>
<dbReference type="Gene3D" id="1.20.1250.20">
    <property type="entry name" value="MFS general substrate transporter like domains"/>
    <property type="match status" value="2"/>
</dbReference>
<comment type="similarity">
    <text evidence="14">Belongs to the G-protein coupled receptor 1 family.</text>
</comment>
<comment type="subcellular location">
    <subcellularLocation>
        <location evidence="1">Cell membrane</location>
        <topology evidence="1">Multi-pass membrane protein</topology>
    </subcellularLocation>
</comment>
<feature type="domain" description="CN hydrolase" evidence="18">
    <location>
        <begin position="719"/>
        <end position="995"/>
    </location>
</feature>
<feature type="transmembrane region" description="Helical" evidence="16">
    <location>
        <begin position="2080"/>
        <end position="2105"/>
    </location>
</feature>
<keyword evidence="5" id="KW-0732">Signal</keyword>
<keyword evidence="9 16" id="KW-0472">Membrane</keyword>
<keyword evidence="7 16" id="KW-1133">Transmembrane helix</keyword>
<feature type="region of interest" description="Disordered" evidence="15">
    <location>
        <begin position="54"/>
        <end position="102"/>
    </location>
</feature>
<dbReference type="PANTHER" id="PTHR10609:SF15">
    <property type="entry name" value="PANTETHEINE HYDROLASE VNN2"/>
    <property type="match status" value="1"/>
</dbReference>
<keyword evidence="4 14" id="KW-0812">Transmembrane</keyword>
<name>A0A6B0S208_9CETA</name>
<dbReference type="InterPro" id="IPR012101">
    <property type="entry name" value="Biotinidase-like_euk"/>
</dbReference>
<dbReference type="Gene3D" id="1.20.1070.10">
    <property type="entry name" value="Rhodopsin 7-helix transmembrane proteins"/>
    <property type="match status" value="2"/>
</dbReference>
<dbReference type="PRINTS" id="PR00237">
    <property type="entry name" value="GPCRRHODOPSN"/>
</dbReference>
<evidence type="ECO:0000313" key="21">
    <source>
        <dbReference type="Proteomes" id="UP000322234"/>
    </source>
</evidence>
<dbReference type="Gene3D" id="3.60.110.10">
    <property type="entry name" value="Carbon-nitrogen hydrolase"/>
    <property type="match status" value="3"/>
</dbReference>
<reference evidence="20" key="1">
    <citation type="submission" date="2019-10" db="EMBL/GenBank/DDBJ databases">
        <title>The sequence and de novo assembly of the wild yak genome.</title>
        <authorList>
            <person name="Liu Y."/>
        </authorList>
    </citation>
    <scope>NUCLEOTIDE SEQUENCE [LARGE SCALE GENOMIC DNA]</scope>
    <source>
        <strain evidence="20">WY2019</strain>
    </source>
</reference>
<evidence type="ECO:0000256" key="10">
    <source>
        <dbReference type="ARBA" id="ARBA00023157"/>
    </source>
</evidence>
<feature type="transmembrane region" description="Helical" evidence="16">
    <location>
        <begin position="410"/>
        <end position="430"/>
    </location>
</feature>
<dbReference type="GO" id="GO:0001594">
    <property type="term" value="F:trace-amine receptor activity"/>
    <property type="evidence" value="ECO:0007669"/>
    <property type="project" value="InterPro"/>
</dbReference>
<feature type="transmembrane region" description="Helical" evidence="16">
    <location>
        <begin position="1738"/>
        <end position="1762"/>
    </location>
</feature>
<dbReference type="InterPro" id="IPR009132">
    <property type="entry name" value="TAAR_fam"/>
</dbReference>
<evidence type="ECO:0000259" key="18">
    <source>
        <dbReference type="PROSITE" id="PS50263"/>
    </source>
</evidence>
<keyword evidence="12" id="KW-0325">Glycoprotein</keyword>
<feature type="transmembrane region" description="Helical" evidence="16">
    <location>
        <begin position="465"/>
        <end position="486"/>
    </location>
</feature>
<dbReference type="PROSITE" id="PS50262">
    <property type="entry name" value="G_PROTEIN_RECEP_F1_2"/>
    <property type="match status" value="2"/>
</dbReference>
<proteinExistence type="inferred from homology"/>
<dbReference type="Proteomes" id="UP000322234">
    <property type="component" value="Unassembled WGS sequence"/>
</dbReference>
<dbReference type="PRINTS" id="PR01830">
    <property type="entry name" value="TRACEAMINER"/>
</dbReference>
<dbReference type="FunFam" id="1.20.1070.10:FF:000030">
    <property type="entry name" value="trace amine-associated receptor 1"/>
    <property type="match status" value="1"/>
</dbReference>
<evidence type="ECO:0000256" key="15">
    <source>
        <dbReference type="SAM" id="MobiDB-lite"/>
    </source>
</evidence>
<dbReference type="InterPro" id="IPR020846">
    <property type="entry name" value="MFS_dom"/>
</dbReference>
<feature type="transmembrane region" description="Helical" evidence="16">
    <location>
        <begin position="352"/>
        <end position="371"/>
    </location>
</feature>
<evidence type="ECO:0000256" key="4">
    <source>
        <dbReference type="ARBA" id="ARBA00022692"/>
    </source>
</evidence>
<dbReference type="Pfam" id="PF00001">
    <property type="entry name" value="7tm_1"/>
    <property type="match status" value="2"/>
</dbReference>
<feature type="transmembrane region" description="Helical" evidence="16">
    <location>
        <begin position="112"/>
        <end position="136"/>
    </location>
</feature>
<dbReference type="SUPFAM" id="SSF103473">
    <property type="entry name" value="MFS general substrate transporter"/>
    <property type="match status" value="1"/>
</dbReference>
<keyword evidence="21" id="KW-1185">Reference proteome</keyword>
<evidence type="ECO:0000256" key="8">
    <source>
        <dbReference type="ARBA" id="ARBA00023040"/>
    </source>
</evidence>
<feature type="domain" description="CN hydrolase" evidence="18">
    <location>
        <begin position="1300"/>
        <end position="1522"/>
    </location>
</feature>
<dbReference type="InterPro" id="IPR040154">
    <property type="entry name" value="Biotinidase/VNN"/>
</dbReference>
<feature type="transmembrane region" description="Helical" evidence="16">
    <location>
        <begin position="1857"/>
        <end position="1879"/>
    </location>
</feature>
<feature type="transmembrane region" description="Helical" evidence="16">
    <location>
        <begin position="687"/>
        <end position="708"/>
    </location>
</feature>
<keyword evidence="11 14" id="KW-0675">Receptor</keyword>
<evidence type="ECO:0000256" key="16">
    <source>
        <dbReference type="SAM" id="Phobius"/>
    </source>
</evidence>
<keyword evidence="8 14" id="KW-0297">G-protein coupled receptor</keyword>
<feature type="transmembrane region" description="Helical" evidence="16">
    <location>
        <begin position="1907"/>
        <end position="1931"/>
    </location>
</feature>
<comment type="caution">
    <text evidence="20">The sequence shown here is derived from an EMBL/GenBank/DDBJ whole genome shotgun (WGS) entry which is preliminary data.</text>
</comment>
<feature type="transmembrane region" description="Helical" evidence="16">
    <location>
        <begin position="274"/>
        <end position="294"/>
    </location>
</feature>
<dbReference type="GO" id="GO:0017159">
    <property type="term" value="F:pantetheine hydrolase activity"/>
    <property type="evidence" value="ECO:0007669"/>
    <property type="project" value="UniProtKB-EC"/>
</dbReference>
<dbReference type="PROSITE" id="PS50263">
    <property type="entry name" value="CN_HYDROLASE"/>
    <property type="match status" value="2"/>
</dbReference>
<evidence type="ECO:0000256" key="13">
    <source>
        <dbReference type="ARBA" id="ARBA00023224"/>
    </source>
</evidence>
<dbReference type="PANTHER" id="PTHR10609">
    <property type="entry name" value="BIOTINIDASE-RELATED"/>
    <property type="match status" value="1"/>
</dbReference>
<dbReference type="InterPro" id="IPR017452">
    <property type="entry name" value="GPCR_Rhodpsn_7TM"/>
</dbReference>
<dbReference type="CDD" id="cd17385">
    <property type="entry name" value="MFS_SLC18B1"/>
    <property type="match status" value="1"/>
</dbReference>
<dbReference type="GO" id="GO:0005886">
    <property type="term" value="C:plasma membrane"/>
    <property type="evidence" value="ECO:0007669"/>
    <property type="project" value="UniProtKB-SubCell"/>
</dbReference>
<dbReference type="GO" id="GO:0015939">
    <property type="term" value="P:pantothenate metabolic process"/>
    <property type="evidence" value="ECO:0007669"/>
    <property type="project" value="TreeGrafter"/>
</dbReference>
<feature type="transmembrane region" description="Helical" evidence="16">
    <location>
        <begin position="1774"/>
        <end position="1796"/>
    </location>
</feature>
<evidence type="ECO:0000256" key="2">
    <source>
        <dbReference type="ARBA" id="ARBA00008225"/>
    </source>
</evidence>
<dbReference type="InterPro" id="IPR003010">
    <property type="entry name" value="C-N_Hydrolase"/>
</dbReference>
<dbReference type="EMBL" id="VBQZ03000137">
    <property type="protein sequence ID" value="MXQ95491.1"/>
    <property type="molecule type" value="Genomic_DNA"/>
</dbReference>
<evidence type="ECO:0000256" key="6">
    <source>
        <dbReference type="ARBA" id="ARBA00022801"/>
    </source>
</evidence>
<feature type="transmembrane region" description="Helical" evidence="16">
    <location>
        <begin position="2010"/>
        <end position="2034"/>
    </location>
</feature>
<feature type="transmembrane region" description="Helical" evidence="16">
    <location>
        <begin position="1816"/>
        <end position="1837"/>
    </location>
</feature>
<dbReference type="InterPro" id="IPR036259">
    <property type="entry name" value="MFS_trans_sf"/>
</dbReference>
<evidence type="ECO:0000259" key="17">
    <source>
        <dbReference type="PROSITE" id="PS50262"/>
    </source>
</evidence>
<dbReference type="InterPro" id="IPR000276">
    <property type="entry name" value="GPCR_Rhodpsn"/>
</dbReference>